<dbReference type="GO" id="GO:0019843">
    <property type="term" value="F:rRNA binding"/>
    <property type="evidence" value="ECO:0007669"/>
    <property type="project" value="UniProtKB-KW"/>
</dbReference>
<keyword evidence="5 7" id="KW-0687">Ribonucleoprotein</keyword>
<evidence type="ECO:0000313" key="9">
    <source>
        <dbReference type="Proteomes" id="UP000177416"/>
    </source>
</evidence>
<evidence type="ECO:0000256" key="3">
    <source>
        <dbReference type="ARBA" id="ARBA00022884"/>
    </source>
</evidence>
<evidence type="ECO:0000256" key="6">
    <source>
        <dbReference type="ARBA" id="ARBA00035687"/>
    </source>
</evidence>
<dbReference type="GO" id="GO:0006412">
    <property type="term" value="P:translation"/>
    <property type="evidence" value="ECO:0007669"/>
    <property type="project" value="UniProtKB-UniRule"/>
</dbReference>
<dbReference type="Pfam" id="PF01197">
    <property type="entry name" value="Ribosomal_L31"/>
    <property type="match status" value="1"/>
</dbReference>
<dbReference type="Proteomes" id="UP000177416">
    <property type="component" value="Unassembled WGS sequence"/>
</dbReference>
<keyword evidence="3 7" id="KW-0694">RNA-binding</keyword>
<gene>
    <name evidence="7" type="primary">rpmE</name>
    <name evidence="8" type="ORF">A2875_03645</name>
</gene>
<accession>A0A1F5ZP22</accession>
<dbReference type="SUPFAM" id="SSF143800">
    <property type="entry name" value="L28p-like"/>
    <property type="match status" value="1"/>
</dbReference>
<evidence type="ECO:0000313" key="8">
    <source>
        <dbReference type="EMBL" id="OGG13837.1"/>
    </source>
</evidence>
<evidence type="ECO:0000256" key="1">
    <source>
        <dbReference type="ARBA" id="ARBA00009296"/>
    </source>
</evidence>
<proteinExistence type="inferred from homology"/>
<keyword evidence="7" id="KW-0479">Metal-binding</keyword>
<evidence type="ECO:0000256" key="4">
    <source>
        <dbReference type="ARBA" id="ARBA00022980"/>
    </source>
</evidence>
<keyword evidence="4 7" id="KW-0689">Ribosomal protein</keyword>
<feature type="binding site" evidence="7">
    <location>
        <position position="40"/>
    </location>
    <ligand>
        <name>Zn(2+)</name>
        <dbReference type="ChEBI" id="CHEBI:29105"/>
    </ligand>
</feature>
<dbReference type="InterPro" id="IPR034704">
    <property type="entry name" value="Ribosomal_bL28/bL31-like_sf"/>
</dbReference>
<keyword evidence="2 7" id="KW-0699">rRNA-binding</keyword>
<dbReference type="PANTHER" id="PTHR33280:SF1">
    <property type="entry name" value="LARGE RIBOSOMAL SUBUNIT PROTEIN BL31C"/>
    <property type="match status" value="1"/>
</dbReference>
<dbReference type="EMBL" id="MFJJ01000031">
    <property type="protein sequence ID" value="OGG13837.1"/>
    <property type="molecule type" value="Genomic_DNA"/>
</dbReference>
<feature type="binding site" evidence="7">
    <location>
        <position position="17"/>
    </location>
    <ligand>
        <name>Zn(2+)</name>
        <dbReference type="ChEBI" id="CHEBI:29105"/>
    </ligand>
</feature>
<dbReference type="NCBIfam" id="NF000612">
    <property type="entry name" value="PRK00019.1"/>
    <property type="match status" value="1"/>
</dbReference>
<comment type="similarity">
    <text evidence="1 7">Belongs to the bacterial ribosomal protein bL31 family. Type A subfamily.</text>
</comment>
<dbReference type="PANTHER" id="PTHR33280">
    <property type="entry name" value="50S RIBOSOMAL PROTEIN L31, CHLOROPLASTIC"/>
    <property type="match status" value="1"/>
</dbReference>
<dbReference type="InterPro" id="IPR027491">
    <property type="entry name" value="Ribosomal_bL31_A"/>
</dbReference>
<reference evidence="8 9" key="1">
    <citation type="journal article" date="2016" name="Nat. Commun.">
        <title>Thousands of microbial genomes shed light on interconnected biogeochemical processes in an aquifer system.</title>
        <authorList>
            <person name="Anantharaman K."/>
            <person name="Brown C.T."/>
            <person name="Hug L.A."/>
            <person name="Sharon I."/>
            <person name="Castelle C.J."/>
            <person name="Probst A.J."/>
            <person name="Thomas B.C."/>
            <person name="Singh A."/>
            <person name="Wilkins M.J."/>
            <person name="Karaoz U."/>
            <person name="Brodie E.L."/>
            <person name="Williams K.H."/>
            <person name="Hubbard S.S."/>
            <person name="Banfield J.F."/>
        </authorList>
    </citation>
    <scope>NUCLEOTIDE SEQUENCE [LARGE SCALE GENOMIC DNA]</scope>
</reference>
<dbReference type="GO" id="GO:1990904">
    <property type="term" value="C:ribonucleoprotein complex"/>
    <property type="evidence" value="ECO:0007669"/>
    <property type="project" value="UniProtKB-KW"/>
</dbReference>
<dbReference type="GO" id="GO:0003735">
    <property type="term" value="F:structural constituent of ribosome"/>
    <property type="evidence" value="ECO:0007669"/>
    <property type="project" value="InterPro"/>
</dbReference>
<dbReference type="AlphaFoldDB" id="A0A1F5ZP22"/>
<dbReference type="InterPro" id="IPR042105">
    <property type="entry name" value="Ribosomal_bL31_sf"/>
</dbReference>
<dbReference type="NCBIfam" id="TIGR00105">
    <property type="entry name" value="L31"/>
    <property type="match status" value="1"/>
</dbReference>
<comment type="function">
    <text evidence="7">Binds the 23S rRNA.</text>
</comment>
<dbReference type="GO" id="GO:0005840">
    <property type="term" value="C:ribosome"/>
    <property type="evidence" value="ECO:0007669"/>
    <property type="project" value="UniProtKB-KW"/>
</dbReference>
<dbReference type="Gene3D" id="4.10.830.30">
    <property type="entry name" value="Ribosomal protein L31"/>
    <property type="match status" value="1"/>
</dbReference>
<dbReference type="GO" id="GO:0046872">
    <property type="term" value="F:metal ion binding"/>
    <property type="evidence" value="ECO:0007669"/>
    <property type="project" value="UniProtKB-KW"/>
</dbReference>
<dbReference type="PRINTS" id="PR01249">
    <property type="entry name" value="RIBOSOMALL31"/>
</dbReference>
<evidence type="ECO:0000256" key="5">
    <source>
        <dbReference type="ARBA" id="ARBA00023274"/>
    </source>
</evidence>
<sequence>MKSDIHPQWFDDATVYCACGNTFNVGATKREIKVDICAKCHPFFTGEMKFVDTLGRVEKFQQKQKSAAAVATVLADKKKKKKEKEVARANAPKSLKEMLMGMK</sequence>
<feature type="binding site" evidence="7">
    <location>
        <position position="19"/>
    </location>
    <ligand>
        <name>Zn(2+)</name>
        <dbReference type="ChEBI" id="CHEBI:29105"/>
    </ligand>
</feature>
<name>A0A1F5ZP22_9BACT</name>
<keyword evidence="7" id="KW-0862">Zinc</keyword>
<dbReference type="PROSITE" id="PS01143">
    <property type="entry name" value="RIBOSOMAL_L31"/>
    <property type="match status" value="1"/>
</dbReference>
<feature type="binding site" evidence="7">
    <location>
        <position position="37"/>
    </location>
    <ligand>
        <name>Zn(2+)</name>
        <dbReference type="ChEBI" id="CHEBI:29105"/>
    </ligand>
</feature>
<comment type="caution">
    <text evidence="8">The sequence shown here is derived from an EMBL/GenBank/DDBJ whole genome shotgun (WGS) entry which is preliminary data.</text>
</comment>
<comment type="subunit">
    <text evidence="7">Part of the 50S ribosomal subunit.</text>
</comment>
<protein>
    <recommendedName>
        <fullName evidence="6 7">Large ribosomal subunit protein bL31</fullName>
    </recommendedName>
</protein>
<evidence type="ECO:0000256" key="7">
    <source>
        <dbReference type="HAMAP-Rule" id="MF_00501"/>
    </source>
</evidence>
<evidence type="ECO:0000256" key="2">
    <source>
        <dbReference type="ARBA" id="ARBA00022730"/>
    </source>
</evidence>
<organism evidence="8 9">
    <name type="scientific">Candidatus Gottesmanbacteria bacterium RIFCSPHIGHO2_01_FULL_46_14</name>
    <dbReference type="NCBI Taxonomy" id="1798380"/>
    <lineage>
        <taxon>Bacteria</taxon>
        <taxon>Candidatus Gottesmaniibacteriota</taxon>
    </lineage>
</organism>
<dbReference type="InterPro" id="IPR002150">
    <property type="entry name" value="Ribosomal_bL31"/>
</dbReference>
<dbReference type="HAMAP" id="MF_00501">
    <property type="entry name" value="Ribosomal_bL31_1"/>
    <property type="match status" value="1"/>
</dbReference>
<comment type="cofactor">
    <cofactor evidence="7">
        <name>Zn(2+)</name>
        <dbReference type="ChEBI" id="CHEBI:29105"/>
    </cofactor>
    <text evidence="7">Binds 1 zinc ion per subunit.</text>
</comment>